<dbReference type="EMBL" id="WHPN01000213">
    <property type="protein sequence ID" value="KAF4409459.1"/>
    <property type="molecule type" value="Genomic_DNA"/>
</dbReference>
<sequence>TAGTAPPVRPAAPEPGSGPEPTGSGPAEALPTPPAGEDSAPHNEPTIPAYLSEAVRRINEAIRLGNITSAAAMAQQSTASAVEAFGEEHPHVLNLRELCAYVAYLAGDPARSIAISLDTARVRRRQGDPRAYQSVLQAAAAWRTEPDPHAGLRLGRELVELWSELASAAGPAASDIAQLEAARRRMERLAERARGTAPTGR</sequence>
<accession>A0ABQ7FPB6</accession>
<keyword evidence="3" id="KW-1185">Reference proteome</keyword>
<feature type="non-terminal residue" evidence="2">
    <location>
        <position position="1"/>
    </location>
</feature>
<name>A0ABQ7FPB6_9ACTN</name>
<proteinExistence type="predicted"/>
<comment type="caution">
    <text evidence="2">The sequence shown here is derived from an EMBL/GenBank/DDBJ whole genome shotgun (WGS) entry which is preliminary data.</text>
</comment>
<organism evidence="2 3">
    <name type="scientific">Streptomyces lycii</name>
    <dbReference type="NCBI Taxonomy" id="2654337"/>
    <lineage>
        <taxon>Bacteria</taxon>
        <taxon>Bacillati</taxon>
        <taxon>Actinomycetota</taxon>
        <taxon>Actinomycetes</taxon>
        <taxon>Kitasatosporales</taxon>
        <taxon>Streptomycetaceae</taxon>
        <taxon>Streptomyces</taxon>
    </lineage>
</organism>
<evidence type="ECO:0000313" key="3">
    <source>
        <dbReference type="Proteomes" id="UP000621266"/>
    </source>
</evidence>
<feature type="compositionally biased region" description="Low complexity" evidence="1">
    <location>
        <begin position="19"/>
        <end position="29"/>
    </location>
</feature>
<reference evidence="2 3" key="1">
    <citation type="submission" date="2019-10" db="EMBL/GenBank/DDBJ databases">
        <title>Streptomyces tenebrisbrunneis sp.nov., an endogenous actinomycete isolated from of Lycium ruthenicum.</title>
        <authorList>
            <person name="Ma L."/>
        </authorList>
    </citation>
    <scope>NUCLEOTIDE SEQUENCE [LARGE SCALE GENOMIC DNA]</scope>
    <source>
        <strain evidence="2 3">TRM 66187</strain>
    </source>
</reference>
<gene>
    <name evidence="2" type="ORF">GCU69_08825</name>
</gene>
<feature type="compositionally biased region" description="Pro residues" evidence="1">
    <location>
        <begin position="7"/>
        <end position="18"/>
    </location>
</feature>
<evidence type="ECO:0000313" key="2">
    <source>
        <dbReference type="EMBL" id="KAF4409459.1"/>
    </source>
</evidence>
<evidence type="ECO:0000256" key="1">
    <source>
        <dbReference type="SAM" id="MobiDB-lite"/>
    </source>
</evidence>
<feature type="region of interest" description="Disordered" evidence="1">
    <location>
        <begin position="1"/>
        <end position="46"/>
    </location>
</feature>
<protein>
    <submittedName>
        <fullName evidence="2">Tetratricopeptide repeat protein</fullName>
    </submittedName>
</protein>
<dbReference type="Proteomes" id="UP000621266">
    <property type="component" value="Unassembled WGS sequence"/>
</dbReference>